<comment type="caution">
    <text evidence="1">The sequence shown here is derived from an EMBL/GenBank/DDBJ whole genome shotgun (WGS) entry which is preliminary data.</text>
</comment>
<reference evidence="1 2" key="1">
    <citation type="submission" date="2012-12" db="EMBL/GenBank/DDBJ databases">
        <title>Genome assembly of Formosa sp. AK20.</title>
        <authorList>
            <person name="Kumar R."/>
            <person name="Khatri I."/>
            <person name="Vaidya B."/>
            <person name="Subramanian S."/>
            <person name="Pinnaka A."/>
        </authorList>
    </citation>
    <scope>NUCLEOTIDE SEQUENCE [LARGE SCALE GENOMIC DNA]</scope>
    <source>
        <strain evidence="1 2">AK20</strain>
    </source>
</reference>
<evidence type="ECO:0000313" key="1">
    <source>
        <dbReference type="EMBL" id="EMQ93800.1"/>
    </source>
</evidence>
<organism evidence="1 2">
    <name type="scientific">Xanthomarina gelatinilytica</name>
    <dbReference type="NCBI Taxonomy" id="1137281"/>
    <lineage>
        <taxon>Bacteria</taxon>
        <taxon>Pseudomonadati</taxon>
        <taxon>Bacteroidota</taxon>
        <taxon>Flavobacteriia</taxon>
        <taxon>Flavobacteriales</taxon>
        <taxon>Flavobacteriaceae</taxon>
        <taxon>Xanthomarina</taxon>
    </lineage>
</organism>
<sequence length="97" mass="11217">MQLNKFKKMANKRDLKKDINYVLGDIIEAVYVWEYSNTDKDTKKSEAIIDEAIATFDELIAKVNDRSVEDKKAHFKAINKELEDKGRALIEKINKLG</sequence>
<proteinExistence type="predicted"/>
<dbReference type="PATRIC" id="fig|1137281.3.peg.2811"/>
<evidence type="ECO:0000313" key="2">
    <source>
        <dbReference type="Proteomes" id="UP000012024"/>
    </source>
</evidence>
<gene>
    <name evidence="1" type="ORF">D778_01509</name>
</gene>
<keyword evidence="2" id="KW-1185">Reference proteome</keyword>
<dbReference type="EMBL" id="ANLA01000032">
    <property type="protein sequence ID" value="EMQ93800.1"/>
    <property type="molecule type" value="Genomic_DNA"/>
</dbReference>
<name>M7MG82_9FLAO</name>
<dbReference type="AlphaFoldDB" id="M7MG82"/>
<protein>
    <submittedName>
        <fullName evidence="1">Uncharacterized protein</fullName>
    </submittedName>
</protein>
<accession>M7MG82</accession>
<dbReference type="eggNOG" id="ENOG5032Z02">
    <property type="taxonomic scope" value="Bacteria"/>
</dbReference>
<dbReference type="Proteomes" id="UP000012024">
    <property type="component" value="Unassembled WGS sequence"/>
</dbReference>